<dbReference type="InterPro" id="IPR038078">
    <property type="entry name" value="PhoU-like_sf"/>
</dbReference>
<protein>
    <submittedName>
        <fullName evidence="2">Phosphate uptake regulator PhoU</fullName>
    </submittedName>
</protein>
<name>A0A832CRS5_9CREN</name>
<evidence type="ECO:0000313" key="2">
    <source>
        <dbReference type="EMBL" id="HGQ36744.1"/>
    </source>
</evidence>
<evidence type="ECO:0000259" key="1">
    <source>
        <dbReference type="SMART" id="SM00966"/>
    </source>
</evidence>
<dbReference type="SUPFAM" id="SSF109755">
    <property type="entry name" value="PhoU-like"/>
    <property type="match status" value="1"/>
</dbReference>
<sequence length="341" mass="39225">MRSYRRKVQRIGKSTFIVTLPSSWAKEVGLENKGEVLLEVLPDMSLRIYKALSSSGKELVAELKVDNNYNEHDIAREIIAYYISGISIIRIFYEGIHRSLVDKGINIARERLIGLEIIDEDLNVITLQIVVDPNLRDIESVVKRLKRIAMSMHRDIIRYFQGDVDQSILDSVIARDNLADKLYLLALRQLAQILHDPYEMGKKGFDHIEAMHMVMFIKSLERIADHAVNMAKTAKGIKTIPKELIDLYKETIDVFESMSDALIDMNKQKAMELVRQVEKLKIIDEEVRKKFSIDIELGHHLTRFLDIISRILARAIDTEEIIIDINATRTLRGFLIEAKQG</sequence>
<dbReference type="SMART" id="SM00966">
    <property type="entry name" value="SpoVT_AbrB"/>
    <property type="match status" value="1"/>
</dbReference>
<dbReference type="GO" id="GO:0003677">
    <property type="term" value="F:DNA binding"/>
    <property type="evidence" value="ECO:0007669"/>
    <property type="project" value="InterPro"/>
</dbReference>
<dbReference type="AlphaFoldDB" id="A0A832CRS5"/>
<accession>A0A832CRS5</accession>
<reference evidence="2" key="1">
    <citation type="journal article" date="2020" name="mSystems">
        <title>Genome- and Community-Level Interaction Insights into Carbon Utilization and Element Cycling Functions of Hydrothermarchaeota in Hydrothermal Sediment.</title>
        <authorList>
            <person name="Zhou Z."/>
            <person name="Liu Y."/>
            <person name="Xu W."/>
            <person name="Pan J."/>
            <person name="Luo Z.H."/>
            <person name="Li M."/>
        </authorList>
    </citation>
    <scope>NUCLEOTIDE SEQUENCE</scope>
    <source>
        <strain evidence="2">SpSt-667</strain>
    </source>
</reference>
<proteinExistence type="predicted"/>
<dbReference type="Pfam" id="PF04014">
    <property type="entry name" value="MazE_antitoxin"/>
    <property type="match status" value="1"/>
</dbReference>
<gene>
    <name evidence="2" type="ORF">ENU41_08760</name>
</gene>
<organism evidence="2">
    <name type="scientific">Ignisphaera aggregans</name>
    <dbReference type="NCBI Taxonomy" id="334771"/>
    <lineage>
        <taxon>Archaea</taxon>
        <taxon>Thermoproteota</taxon>
        <taxon>Thermoprotei</taxon>
        <taxon>Desulfurococcales</taxon>
        <taxon>Desulfurococcaceae</taxon>
        <taxon>Ignisphaera</taxon>
    </lineage>
</organism>
<dbReference type="Gene3D" id="1.20.58.220">
    <property type="entry name" value="Phosphate transport system protein phou homolog 2, domain 2"/>
    <property type="match status" value="1"/>
</dbReference>
<dbReference type="InterPro" id="IPR007159">
    <property type="entry name" value="SpoVT-AbrB_dom"/>
</dbReference>
<dbReference type="GO" id="GO:0030643">
    <property type="term" value="P:intracellular phosphate ion homeostasis"/>
    <property type="evidence" value="ECO:0007669"/>
    <property type="project" value="InterPro"/>
</dbReference>
<dbReference type="InterPro" id="IPR028366">
    <property type="entry name" value="PhoU"/>
</dbReference>
<dbReference type="PANTHER" id="PTHR42930">
    <property type="entry name" value="PHOSPHATE-SPECIFIC TRANSPORT SYSTEM ACCESSORY PROTEIN PHOU"/>
    <property type="match status" value="1"/>
</dbReference>
<dbReference type="GO" id="GO:0045936">
    <property type="term" value="P:negative regulation of phosphate metabolic process"/>
    <property type="evidence" value="ECO:0007669"/>
    <property type="project" value="InterPro"/>
</dbReference>
<feature type="domain" description="SpoVT-AbrB" evidence="1">
    <location>
        <begin position="10"/>
        <end position="56"/>
    </location>
</feature>
<dbReference type="Pfam" id="PF01895">
    <property type="entry name" value="PhoU"/>
    <property type="match status" value="1"/>
</dbReference>
<dbReference type="InterPro" id="IPR026022">
    <property type="entry name" value="PhoU_dom"/>
</dbReference>
<dbReference type="EMBL" id="DTCK01000045">
    <property type="protein sequence ID" value="HGQ36744.1"/>
    <property type="molecule type" value="Genomic_DNA"/>
</dbReference>
<comment type="caution">
    <text evidence="2">The sequence shown here is derived from an EMBL/GenBank/DDBJ whole genome shotgun (WGS) entry which is preliminary data.</text>
</comment>
<dbReference type="PANTHER" id="PTHR42930:SF5">
    <property type="entry name" value="PHOSPHATE UPTAKE REGULATOR, PHOU"/>
    <property type="match status" value="1"/>
</dbReference>